<dbReference type="PANTHER" id="PTHR24291:SF105">
    <property type="entry name" value="CYTOCHROME P450 4P1-RELATED"/>
    <property type="match status" value="1"/>
</dbReference>
<accession>A0A1B0FR95</accession>
<dbReference type="AlphaFoldDB" id="A0A1B0FR95"/>
<dbReference type="EMBL" id="CCAG010000500">
    <property type="status" value="NOT_ANNOTATED_CDS"/>
    <property type="molecule type" value="Genomic_DNA"/>
</dbReference>
<dbReference type="Gene3D" id="1.10.630.10">
    <property type="entry name" value="Cytochrome P450"/>
    <property type="match status" value="1"/>
</dbReference>
<dbReference type="PRINTS" id="PR00385">
    <property type="entry name" value="P450"/>
</dbReference>
<dbReference type="PhylomeDB" id="A0A1B0FR95"/>
<evidence type="ECO:0000256" key="1">
    <source>
        <dbReference type="ARBA" id="ARBA00001971"/>
    </source>
</evidence>
<proteinExistence type="inferred from homology"/>
<keyword evidence="6 10" id="KW-0560">Oxidoreductase</keyword>
<evidence type="ECO:0000256" key="11">
    <source>
        <dbReference type="SAM" id="SignalP"/>
    </source>
</evidence>
<dbReference type="InterPro" id="IPR001128">
    <property type="entry name" value="Cyt_P450"/>
</dbReference>
<dbReference type="PANTHER" id="PTHR24291">
    <property type="entry name" value="CYTOCHROME P450 FAMILY 4"/>
    <property type="match status" value="1"/>
</dbReference>
<evidence type="ECO:0000259" key="12">
    <source>
        <dbReference type="PROSITE" id="PS51012"/>
    </source>
</evidence>
<keyword evidence="8 10" id="KW-0503">Monooxygenase</keyword>
<evidence type="ECO:0000256" key="6">
    <source>
        <dbReference type="ARBA" id="ARBA00023002"/>
    </source>
</evidence>
<evidence type="ECO:0000256" key="7">
    <source>
        <dbReference type="ARBA" id="ARBA00023004"/>
    </source>
</evidence>
<evidence type="ECO:0000313" key="14">
    <source>
        <dbReference type="Proteomes" id="UP000092444"/>
    </source>
</evidence>
<dbReference type="Pfam" id="PF00067">
    <property type="entry name" value="p450"/>
    <property type="match status" value="1"/>
</dbReference>
<feature type="chain" id="PRO_5008407730" description="ABC transmembrane type-2 domain-containing protein" evidence="11">
    <location>
        <begin position="17"/>
        <end position="443"/>
    </location>
</feature>
<comment type="cofactor">
    <cofactor evidence="1 9">
        <name>heme</name>
        <dbReference type="ChEBI" id="CHEBI:30413"/>
    </cofactor>
</comment>
<keyword evidence="5 9" id="KW-0479">Metal-binding</keyword>
<dbReference type="EnsemblMetazoa" id="GMOY006475-RA">
    <property type="protein sequence ID" value="GMOY006475-PA"/>
    <property type="gene ID" value="GMOY006475"/>
</dbReference>
<evidence type="ECO:0000256" key="2">
    <source>
        <dbReference type="ARBA" id="ARBA00003690"/>
    </source>
</evidence>
<comment type="function">
    <text evidence="2">May be involved in the metabolism of insect hormones and in the breakdown of synthetic insecticides.</text>
</comment>
<evidence type="ECO:0000256" key="9">
    <source>
        <dbReference type="PIRSR" id="PIRSR602401-1"/>
    </source>
</evidence>
<dbReference type="InterPro" id="IPR047817">
    <property type="entry name" value="ABC2_TM_bact-type"/>
</dbReference>
<dbReference type="InterPro" id="IPR002401">
    <property type="entry name" value="Cyt_P450_E_grp-I"/>
</dbReference>
<feature type="domain" description="ABC transmembrane type-2" evidence="12">
    <location>
        <begin position="1"/>
        <end position="19"/>
    </location>
</feature>
<sequence length="443" mass="50886">MLLFFIVLLIISIVLFRKVNENYFILALCQRIKCVDGKPLEEKVCVIPGKTIFGNNFDVLNLTPGKLFELTRGWAKFSRGRSYVLHFLKAPVYNIINAEDAEQLFQSQTLTTKGIMYDLIRSFLGNGLLMSQETALGVKLTDIAGDIEYRAAIHNVEAILVERACNPLMYYEIIFYLFGQYRKCKHYVEIAHNFSGKIINKKRKEFIENGNNSCNVDKENSYGKTRYAMLDTLLYQEAQGLVDHQGICEEVDTFMFEGYDTTSTCLKFALLNLAQYPDIQEKCYQEIENLTAFENLTVFEFNKLEYLGCVIKETLRMYPSVPFIGRQCTEETVLNGLILPANAQINIHIIDIMRDSKHFPEPSVFKPERFFAENTRNMHPFAFVPFSAGSRNCIGQKFAMLEIKAALVAILRTYRVLPVTQTKDLILEYVVYRISSTNPYILA</sequence>
<evidence type="ECO:0000256" key="4">
    <source>
        <dbReference type="ARBA" id="ARBA00022617"/>
    </source>
</evidence>
<dbReference type="STRING" id="37546.A0A1B0FR95"/>
<dbReference type="GO" id="GO:0020037">
    <property type="term" value="F:heme binding"/>
    <property type="evidence" value="ECO:0007669"/>
    <property type="project" value="InterPro"/>
</dbReference>
<name>A0A1B0FR95_GLOMM</name>
<dbReference type="GO" id="GO:0004497">
    <property type="term" value="F:monooxygenase activity"/>
    <property type="evidence" value="ECO:0007669"/>
    <property type="project" value="UniProtKB-KW"/>
</dbReference>
<dbReference type="InterPro" id="IPR050196">
    <property type="entry name" value="Cytochrome_P450_Monoox"/>
</dbReference>
<dbReference type="GO" id="GO:0016705">
    <property type="term" value="F:oxidoreductase activity, acting on paired donors, with incorporation or reduction of molecular oxygen"/>
    <property type="evidence" value="ECO:0007669"/>
    <property type="project" value="InterPro"/>
</dbReference>
<evidence type="ECO:0000256" key="5">
    <source>
        <dbReference type="ARBA" id="ARBA00022723"/>
    </source>
</evidence>
<dbReference type="InterPro" id="IPR036396">
    <property type="entry name" value="Cyt_P450_sf"/>
</dbReference>
<dbReference type="Proteomes" id="UP000092444">
    <property type="component" value="Unassembled WGS sequence"/>
</dbReference>
<protein>
    <recommendedName>
        <fullName evidence="12">ABC transmembrane type-2 domain-containing protein</fullName>
    </recommendedName>
</protein>
<dbReference type="PROSITE" id="PS51012">
    <property type="entry name" value="ABC_TM2"/>
    <property type="match status" value="1"/>
</dbReference>
<keyword evidence="14" id="KW-1185">Reference proteome</keyword>
<dbReference type="SUPFAM" id="SSF48264">
    <property type="entry name" value="Cytochrome P450"/>
    <property type="match status" value="1"/>
</dbReference>
<dbReference type="VEuPathDB" id="VectorBase:GMOY006475"/>
<dbReference type="GO" id="GO:0005506">
    <property type="term" value="F:iron ion binding"/>
    <property type="evidence" value="ECO:0007669"/>
    <property type="project" value="InterPro"/>
</dbReference>
<dbReference type="InterPro" id="IPR017972">
    <property type="entry name" value="Cyt_P450_CS"/>
</dbReference>
<evidence type="ECO:0000256" key="3">
    <source>
        <dbReference type="ARBA" id="ARBA00010617"/>
    </source>
</evidence>
<evidence type="ECO:0000256" key="10">
    <source>
        <dbReference type="RuleBase" id="RU000461"/>
    </source>
</evidence>
<comment type="similarity">
    <text evidence="3 10">Belongs to the cytochrome P450 family.</text>
</comment>
<organism evidence="13 14">
    <name type="scientific">Glossina morsitans morsitans</name>
    <name type="common">Savannah tsetse fly</name>
    <dbReference type="NCBI Taxonomy" id="37546"/>
    <lineage>
        <taxon>Eukaryota</taxon>
        <taxon>Metazoa</taxon>
        <taxon>Ecdysozoa</taxon>
        <taxon>Arthropoda</taxon>
        <taxon>Hexapoda</taxon>
        <taxon>Insecta</taxon>
        <taxon>Pterygota</taxon>
        <taxon>Neoptera</taxon>
        <taxon>Endopterygota</taxon>
        <taxon>Diptera</taxon>
        <taxon>Brachycera</taxon>
        <taxon>Muscomorpha</taxon>
        <taxon>Hippoboscoidea</taxon>
        <taxon>Glossinidae</taxon>
        <taxon>Glossina</taxon>
    </lineage>
</organism>
<keyword evidence="4 9" id="KW-0349">Heme</keyword>
<feature type="signal peptide" evidence="11">
    <location>
        <begin position="1"/>
        <end position="16"/>
    </location>
</feature>
<dbReference type="PROSITE" id="PS00086">
    <property type="entry name" value="CYTOCHROME_P450"/>
    <property type="match status" value="1"/>
</dbReference>
<feature type="binding site" description="axial binding residue" evidence="9">
    <location>
        <position position="393"/>
    </location>
    <ligand>
        <name>heme</name>
        <dbReference type="ChEBI" id="CHEBI:30413"/>
    </ligand>
    <ligandPart>
        <name>Fe</name>
        <dbReference type="ChEBI" id="CHEBI:18248"/>
    </ligandPart>
</feature>
<evidence type="ECO:0000313" key="13">
    <source>
        <dbReference type="EnsemblMetazoa" id="GMOY006475-PA"/>
    </source>
</evidence>
<reference evidence="13" key="1">
    <citation type="submission" date="2020-05" db="UniProtKB">
        <authorList>
            <consortium name="EnsemblMetazoa"/>
        </authorList>
    </citation>
    <scope>IDENTIFICATION</scope>
    <source>
        <strain evidence="13">Yale</strain>
    </source>
</reference>
<keyword evidence="11" id="KW-0732">Signal</keyword>
<keyword evidence="7 9" id="KW-0408">Iron</keyword>
<dbReference type="PRINTS" id="PR00463">
    <property type="entry name" value="EP450I"/>
</dbReference>
<evidence type="ECO:0000256" key="8">
    <source>
        <dbReference type="ARBA" id="ARBA00023033"/>
    </source>
</evidence>